<organism evidence="4 5">
    <name type="scientific">Rhynocoris fuscipes</name>
    <dbReference type="NCBI Taxonomy" id="488301"/>
    <lineage>
        <taxon>Eukaryota</taxon>
        <taxon>Metazoa</taxon>
        <taxon>Ecdysozoa</taxon>
        <taxon>Arthropoda</taxon>
        <taxon>Hexapoda</taxon>
        <taxon>Insecta</taxon>
        <taxon>Pterygota</taxon>
        <taxon>Neoptera</taxon>
        <taxon>Paraneoptera</taxon>
        <taxon>Hemiptera</taxon>
        <taxon>Heteroptera</taxon>
        <taxon>Panheteroptera</taxon>
        <taxon>Cimicomorpha</taxon>
        <taxon>Reduviidae</taxon>
        <taxon>Harpactorinae</taxon>
        <taxon>Harpactorini</taxon>
        <taxon>Rhynocoris</taxon>
    </lineage>
</organism>
<evidence type="ECO:0000259" key="3">
    <source>
        <dbReference type="SMART" id="SM00043"/>
    </source>
</evidence>
<proteinExistence type="inferred from homology"/>
<evidence type="ECO:0000313" key="5">
    <source>
        <dbReference type="Proteomes" id="UP001461498"/>
    </source>
</evidence>
<dbReference type="EMBL" id="JAPXFL010000064">
    <property type="protein sequence ID" value="KAK9496628.1"/>
    <property type="molecule type" value="Genomic_DNA"/>
</dbReference>
<accession>A0AAW1CGR4</accession>
<dbReference type="AlphaFoldDB" id="A0AAW1CGR4"/>
<feature type="chain" id="PRO_5043855830" description="Cystatin domain-containing protein" evidence="2">
    <location>
        <begin position="25"/>
        <end position="114"/>
    </location>
</feature>
<evidence type="ECO:0000256" key="1">
    <source>
        <dbReference type="ARBA" id="ARBA00009403"/>
    </source>
</evidence>
<dbReference type="InterPro" id="IPR018073">
    <property type="entry name" value="Prot_inh_cystat_CS"/>
</dbReference>
<evidence type="ECO:0000313" key="4">
    <source>
        <dbReference type="EMBL" id="KAK9496628.1"/>
    </source>
</evidence>
<protein>
    <recommendedName>
        <fullName evidence="3">Cystatin domain-containing protein</fullName>
    </recommendedName>
</protein>
<dbReference type="SUPFAM" id="SSF54403">
    <property type="entry name" value="Cystatin/monellin"/>
    <property type="match status" value="1"/>
</dbReference>
<gene>
    <name evidence="4" type="ORF">O3M35_013109</name>
</gene>
<reference evidence="4 5" key="1">
    <citation type="submission" date="2022-12" db="EMBL/GenBank/DDBJ databases">
        <title>Chromosome-level genome assembly of true bugs.</title>
        <authorList>
            <person name="Ma L."/>
            <person name="Li H."/>
        </authorList>
    </citation>
    <scope>NUCLEOTIDE SEQUENCE [LARGE SCALE GENOMIC DNA]</scope>
    <source>
        <strain evidence="4">Lab_2022b</strain>
    </source>
</reference>
<sequence length="114" mass="12761">MASFSLIATFLLFVAVSSQYYVNAKICPGCIYDDKPTPAVKRELLKVVQLQNADIDVVKIVSLKKQIVAGIKYIVEFEAKSRSSKEDKLCSTTYVVTPWKGKRFNVLSFSCSNK</sequence>
<dbReference type="InterPro" id="IPR046350">
    <property type="entry name" value="Cystatin_sf"/>
</dbReference>
<feature type="domain" description="Cystatin" evidence="3">
    <location>
        <begin position="26"/>
        <end position="112"/>
    </location>
</feature>
<comment type="caution">
    <text evidence="4">The sequence shown here is derived from an EMBL/GenBank/DDBJ whole genome shotgun (WGS) entry which is preliminary data.</text>
</comment>
<name>A0AAW1CGR4_9HEMI</name>
<dbReference type="InterPro" id="IPR000010">
    <property type="entry name" value="Cystatin_dom"/>
</dbReference>
<dbReference type="Gene3D" id="3.10.450.10">
    <property type="match status" value="1"/>
</dbReference>
<dbReference type="SMART" id="SM00043">
    <property type="entry name" value="CY"/>
    <property type="match status" value="1"/>
</dbReference>
<keyword evidence="2" id="KW-0732">Signal</keyword>
<dbReference type="Pfam" id="PF00031">
    <property type="entry name" value="Cystatin"/>
    <property type="match status" value="1"/>
</dbReference>
<dbReference type="Proteomes" id="UP001461498">
    <property type="component" value="Unassembled WGS sequence"/>
</dbReference>
<dbReference type="PROSITE" id="PS00287">
    <property type="entry name" value="CYSTATIN"/>
    <property type="match status" value="1"/>
</dbReference>
<evidence type="ECO:0000256" key="2">
    <source>
        <dbReference type="SAM" id="SignalP"/>
    </source>
</evidence>
<dbReference type="GO" id="GO:0004869">
    <property type="term" value="F:cysteine-type endopeptidase inhibitor activity"/>
    <property type="evidence" value="ECO:0007669"/>
    <property type="project" value="InterPro"/>
</dbReference>
<feature type="signal peptide" evidence="2">
    <location>
        <begin position="1"/>
        <end position="24"/>
    </location>
</feature>
<keyword evidence="5" id="KW-1185">Reference proteome</keyword>
<comment type="similarity">
    <text evidence="1">Belongs to the cystatin family.</text>
</comment>